<gene>
    <name evidence="1" type="ORF">BJ138DRAFT_1112241</name>
</gene>
<evidence type="ECO:0000313" key="1">
    <source>
        <dbReference type="EMBL" id="KAH7912522.1"/>
    </source>
</evidence>
<evidence type="ECO:0000313" key="2">
    <source>
        <dbReference type="Proteomes" id="UP000790377"/>
    </source>
</evidence>
<name>A0ACB8AH57_9AGAM</name>
<comment type="caution">
    <text evidence="1">The sequence shown here is derived from an EMBL/GenBank/DDBJ whole genome shotgun (WGS) entry which is preliminary data.</text>
</comment>
<protein>
    <submittedName>
        <fullName evidence="1">Uncharacterized protein</fullName>
    </submittedName>
</protein>
<reference evidence="1" key="1">
    <citation type="journal article" date="2021" name="New Phytol.">
        <title>Evolutionary innovations through gain and loss of genes in the ectomycorrhizal Boletales.</title>
        <authorList>
            <person name="Wu G."/>
            <person name="Miyauchi S."/>
            <person name="Morin E."/>
            <person name="Kuo A."/>
            <person name="Drula E."/>
            <person name="Varga T."/>
            <person name="Kohler A."/>
            <person name="Feng B."/>
            <person name="Cao Y."/>
            <person name="Lipzen A."/>
            <person name="Daum C."/>
            <person name="Hundley H."/>
            <person name="Pangilinan J."/>
            <person name="Johnson J."/>
            <person name="Barry K."/>
            <person name="LaButti K."/>
            <person name="Ng V."/>
            <person name="Ahrendt S."/>
            <person name="Min B."/>
            <person name="Choi I.G."/>
            <person name="Park H."/>
            <person name="Plett J.M."/>
            <person name="Magnuson J."/>
            <person name="Spatafora J.W."/>
            <person name="Nagy L.G."/>
            <person name="Henrissat B."/>
            <person name="Grigoriev I.V."/>
            <person name="Yang Z.L."/>
            <person name="Xu J."/>
            <person name="Martin F.M."/>
        </authorList>
    </citation>
    <scope>NUCLEOTIDE SEQUENCE</scope>
    <source>
        <strain evidence="1">ATCC 28755</strain>
    </source>
</reference>
<dbReference type="Proteomes" id="UP000790377">
    <property type="component" value="Unassembled WGS sequence"/>
</dbReference>
<organism evidence="1 2">
    <name type="scientific">Hygrophoropsis aurantiaca</name>
    <dbReference type="NCBI Taxonomy" id="72124"/>
    <lineage>
        <taxon>Eukaryota</taxon>
        <taxon>Fungi</taxon>
        <taxon>Dikarya</taxon>
        <taxon>Basidiomycota</taxon>
        <taxon>Agaricomycotina</taxon>
        <taxon>Agaricomycetes</taxon>
        <taxon>Agaricomycetidae</taxon>
        <taxon>Boletales</taxon>
        <taxon>Coniophorineae</taxon>
        <taxon>Hygrophoropsidaceae</taxon>
        <taxon>Hygrophoropsis</taxon>
    </lineage>
</organism>
<accession>A0ACB8AH57</accession>
<dbReference type="EMBL" id="MU267649">
    <property type="protein sequence ID" value="KAH7912522.1"/>
    <property type="molecule type" value="Genomic_DNA"/>
</dbReference>
<sequence length="142" mass="16008">MADAWPDIMTFHLSKDGRWLAGAHATPSGLIALFEPCTKLQHLSLPVDFSTIDSADFDPSTVHHNKDAGAQLSMWFNAEDREDMTLAILIAQYNWSKTKNLYRTFCDPLGGDSYYALLDICQANLERFSIGRYHLTLPIEVN</sequence>
<proteinExistence type="predicted"/>
<keyword evidence="2" id="KW-1185">Reference proteome</keyword>